<organism evidence="1 2">
    <name type="scientific">Allacma fusca</name>
    <dbReference type="NCBI Taxonomy" id="39272"/>
    <lineage>
        <taxon>Eukaryota</taxon>
        <taxon>Metazoa</taxon>
        <taxon>Ecdysozoa</taxon>
        <taxon>Arthropoda</taxon>
        <taxon>Hexapoda</taxon>
        <taxon>Collembola</taxon>
        <taxon>Symphypleona</taxon>
        <taxon>Sminthuridae</taxon>
        <taxon>Allacma</taxon>
    </lineage>
</organism>
<accession>A0A8J2NJX7</accession>
<name>A0A8J2NJX7_9HEXA</name>
<feature type="non-terminal residue" evidence="1">
    <location>
        <position position="1"/>
    </location>
</feature>
<dbReference type="EMBL" id="CAJVCH010032014">
    <property type="protein sequence ID" value="CAG7710797.1"/>
    <property type="molecule type" value="Genomic_DNA"/>
</dbReference>
<sequence>TSQTLAAGHRGVCLRK</sequence>
<evidence type="ECO:0000313" key="2">
    <source>
        <dbReference type="Proteomes" id="UP000708208"/>
    </source>
</evidence>
<comment type="caution">
    <text evidence="1">The sequence shown here is derived from an EMBL/GenBank/DDBJ whole genome shotgun (WGS) entry which is preliminary data.</text>
</comment>
<dbReference type="AlphaFoldDB" id="A0A8J2NJX7"/>
<proteinExistence type="predicted"/>
<gene>
    <name evidence="1" type="ORF">AFUS01_LOCUS5057</name>
</gene>
<keyword evidence="2" id="KW-1185">Reference proteome</keyword>
<protein>
    <submittedName>
        <fullName evidence="1">Uncharacterized protein</fullName>
    </submittedName>
</protein>
<reference evidence="1" key="1">
    <citation type="submission" date="2021-06" db="EMBL/GenBank/DDBJ databases">
        <authorList>
            <person name="Hodson N. C."/>
            <person name="Mongue J. A."/>
            <person name="Jaron S. K."/>
        </authorList>
    </citation>
    <scope>NUCLEOTIDE SEQUENCE</scope>
</reference>
<dbReference type="Proteomes" id="UP000708208">
    <property type="component" value="Unassembled WGS sequence"/>
</dbReference>
<evidence type="ECO:0000313" key="1">
    <source>
        <dbReference type="EMBL" id="CAG7710797.1"/>
    </source>
</evidence>